<dbReference type="SMART" id="SM00248">
    <property type="entry name" value="ANK"/>
    <property type="match status" value="8"/>
</dbReference>
<dbReference type="AlphaFoldDB" id="A0A8K0DTI0"/>
<organism evidence="10 11">
    <name type="scientific">Rhamnella rubrinervis</name>
    <dbReference type="NCBI Taxonomy" id="2594499"/>
    <lineage>
        <taxon>Eukaryota</taxon>
        <taxon>Viridiplantae</taxon>
        <taxon>Streptophyta</taxon>
        <taxon>Embryophyta</taxon>
        <taxon>Tracheophyta</taxon>
        <taxon>Spermatophyta</taxon>
        <taxon>Magnoliopsida</taxon>
        <taxon>eudicotyledons</taxon>
        <taxon>Gunneridae</taxon>
        <taxon>Pentapetalae</taxon>
        <taxon>rosids</taxon>
        <taxon>fabids</taxon>
        <taxon>Rosales</taxon>
        <taxon>Rhamnaceae</taxon>
        <taxon>rhamnoid group</taxon>
        <taxon>Rhamneae</taxon>
        <taxon>Rhamnella</taxon>
    </lineage>
</organism>
<evidence type="ECO:0000256" key="7">
    <source>
        <dbReference type="PROSITE-ProRule" id="PRU00023"/>
    </source>
</evidence>
<evidence type="ECO:0000256" key="3">
    <source>
        <dbReference type="ARBA" id="ARBA00022737"/>
    </source>
</evidence>
<protein>
    <recommendedName>
        <fullName evidence="9">PGG domain-containing protein</fullName>
    </recommendedName>
</protein>
<comment type="subcellular location">
    <subcellularLocation>
        <location evidence="1">Membrane</location>
        <topology evidence="1">Multi-pass membrane protein</topology>
    </subcellularLocation>
</comment>
<keyword evidence="11" id="KW-1185">Reference proteome</keyword>
<dbReference type="OrthoDB" id="1602144at2759"/>
<evidence type="ECO:0000313" key="11">
    <source>
        <dbReference type="Proteomes" id="UP000796880"/>
    </source>
</evidence>
<keyword evidence="4 8" id="KW-1133">Transmembrane helix</keyword>
<comment type="caution">
    <text evidence="10">The sequence shown here is derived from an EMBL/GenBank/DDBJ whole genome shotgun (WGS) entry which is preliminary data.</text>
</comment>
<dbReference type="Pfam" id="PF00023">
    <property type="entry name" value="Ank"/>
    <property type="match status" value="1"/>
</dbReference>
<dbReference type="InterPro" id="IPR026961">
    <property type="entry name" value="PGG_dom"/>
</dbReference>
<keyword evidence="5 7" id="KW-0040">ANK repeat</keyword>
<dbReference type="PROSITE" id="PS50088">
    <property type="entry name" value="ANK_REPEAT"/>
    <property type="match status" value="4"/>
</dbReference>
<keyword evidence="3" id="KW-0677">Repeat</keyword>
<dbReference type="InterPro" id="IPR002110">
    <property type="entry name" value="Ankyrin_rpt"/>
</dbReference>
<feature type="transmembrane region" description="Helical" evidence="8">
    <location>
        <begin position="529"/>
        <end position="548"/>
    </location>
</feature>
<evidence type="ECO:0000256" key="6">
    <source>
        <dbReference type="ARBA" id="ARBA00023136"/>
    </source>
</evidence>
<feature type="repeat" description="ANK" evidence="7">
    <location>
        <begin position="297"/>
        <end position="319"/>
    </location>
</feature>
<dbReference type="PROSITE" id="PS50297">
    <property type="entry name" value="ANK_REP_REGION"/>
    <property type="match status" value="4"/>
</dbReference>
<proteinExistence type="predicted"/>
<evidence type="ECO:0000259" key="9">
    <source>
        <dbReference type="Pfam" id="PF13962"/>
    </source>
</evidence>
<evidence type="ECO:0000256" key="1">
    <source>
        <dbReference type="ARBA" id="ARBA00004141"/>
    </source>
</evidence>
<dbReference type="Proteomes" id="UP000796880">
    <property type="component" value="Unassembled WGS sequence"/>
</dbReference>
<accession>A0A8K0DTI0</accession>
<feature type="transmembrane region" description="Helical" evidence="8">
    <location>
        <begin position="418"/>
        <end position="440"/>
    </location>
</feature>
<keyword evidence="6 8" id="KW-0472">Membrane</keyword>
<dbReference type="InterPro" id="IPR036770">
    <property type="entry name" value="Ankyrin_rpt-contain_sf"/>
</dbReference>
<feature type="domain" description="PGG" evidence="9">
    <location>
        <begin position="410"/>
        <end position="522"/>
    </location>
</feature>
<reference evidence="10" key="1">
    <citation type="submission" date="2020-03" db="EMBL/GenBank/DDBJ databases">
        <title>A high-quality chromosome-level genome assembly of a woody plant with both climbing and erect habits, Rhamnella rubrinervis.</title>
        <authorList>
            <person name="Lu Z."/>
            <person name="Yang Y."/>
            <person name="Zhu X."/>
            <person name="Sun Y."/>
        </authorList>
    </citation>
    <scope>NUCLEOTIDE SEQUENCE</scope>
    <source>
        <strain evidence="10">BYM</strain>
        <tissue evidence="10">Leaf</tissue>
    </source>
</reference>
<feature type="repeat" description="ANK" evidence="7">
    <location>
        <begin position="70"/>
        <end position="91"/>
    </location>
</feature>
<dbReference type="SUPFAM" id="SSF48403">
    <property type="entry name" value="Ankyrin repeat"/>
    <property type="match status" value="1"/>
</dbReference>
<evidence type="ECO:0000256" key="4">
    <source>
        <dbReference type="ARBA" id="ARBA00022989"/>
    </source>
</evidence>
<feature type="transmembrane region" description="Helical" evidence="8">
    <location>
        <begin position="503"/>
        <end position="523"/>
    </location>
</feature>
<feature type="transmembrane region" description="Helical" evidence="8">
    <location>
        <begin position="460"/>
        <end position="482"/>
    </location>
</feature>
<dbReference type="EMBL" id="VOIH02000011">
    <property type="protein sequence ID" value="KAF3433964.1"/>
    <property type="molecule type" value="Genomic_DNA"/>
</dbReference>
<dbReference type="Pfam" id="PF13962">
    <property type="entry name" value="PGG"/>
    <property type="match status" value="1"/>
</dbReference>
<feature type="repeat" description="ANK" evidence="7">
    <location>
        <begin position="227"/>
        <end position="253"/>
    </location>
</feature>
<dbReference type="PANTHER" id="PTHR24186">
    <property type="entry name" value="PROTEIN PHOSPHATASE 1 REGULATORY SUBUNIT"/>
    <property type="match status" value="1"/>
</dbReference>
<dbReference type="Gene3D" id="1.25.40.20">
    <property type="entry name" value="Ankyrin repeat-containing domain"/>
    <property type="match status" value="2"/>
</dbReference>
<dbReference type="GO" id="GO:0005886">
    <property type="term" value="C:plasma membrane"/>
    <property type="evidence" value="ECO:0007669"/>
    <property type="project" value="TreeGrafter"/>
</dbReference>
<dbReference type="Pfam" id="PF12796">
    <property type="entry name" value="Ank_2"/>
    <property type="match status" value="2"/>
</dbReference>
<evidence type="ECO:0000256" key="5">
    <source>
        <dbReference type="ARBA" id="ARBA00023043"/>
    </source>
</evidence>
<name>A0A8K0DTI0_9ROSA</name>
<dbReference type="PANTHER" id="PTHR24186:SF50">
    <property type="entry name" value="ANKYRIN REPEAT-CONTAINING PROTEIN ITN1-LIKE ISOFORM X1"/>
    <property type="match status" value="1"/>
</dbReference>
<evidence type="ECO:0000313" key="10">
    <source>
        <dbReference type="EMBL" id="KAF3433964.1"/>
    </source>
</evidence>
<evidence type="ECO:0000256" key="2">
    <source>
        <dbReference type="ARBA" id="ARBA00022692"/>
    </source>
</evidence>
<keyword evidence="2 8" id="KW-0812">Transmembrane</keyword>
<evidence type="ECO:0000256" key="8">
    <source>
        <dbReference type="SAM" id="Phobius"/>
    </source>
</evidence>
<sequence length="549" mass="60116">MVAMDRKVFEAAASGEESLIQGLEEQRVDSQQVTPQKNTILHIAVRFNQKGITKDVVRLCPTLLHQTNADGDSPLHVAAKIGSKKMVELLIGGTIGIESQQLDHIRMQNFKEKDTALHVAVKYGHFGVAKLLMRKDEGLLDMVNAAKESPLFLAVEGGFFNIAKHILEYFPSAKCSGPNEMNALHAAVIRTHHGVIRTHHAHLGHLEATELLLRSGPNCIAYLQDEEGMSALHIAAKGGHVNVMKEIIRQNPDACDIVDSRGWTPLHAAVANNKLNVVSYILETPNLENLFNAADNEGNTPLHLAAGRDRYCIMKILVDDTRVHKMAQNHQSQKAIDLIHTNPNIGELFKASRTNHQSIIAKKLENQGGRPSLQALVHKGIYGRATLTDRLLIRVGSNRETDTGEDMKSHRLKNISSIHLLVATLISTVTFTAGFTMPGGFQQGGASNEGLAVLSSKTPFKMFVIADSIAFYCASASVFLQFCGSVEHNYHLLLRFTKVAAALTYLSSLGMVVAFSAAMYTVMPGSSMLAYYIFISGICCVLVYIFGFL</sequence>
<feature type="repeat" description="ANK" evidence="7">
    <location>
        <begin position="261"/>
        <end position="283"/>
    </location>
</feature>
<gene>
    <name evidence="10" type="ORF">FNV43_RR25067</name>
</gene>